<keyword evidence="6" id="KW-0547">Nucleotide-binding</keyword>
<dbReference type="Proteomes" id="UP000199541">
    <property type="component" value="Unassembled WGS sequence"/>
</dbReference>
<keyword evidence="5" id="KW-0677">Repeat</keyword>
<evidence type="ECO:0000259" key="10">
    <source>
        <dbReference type="PROSITE" id="PS50893"/>
    </source>
</evidence>
<keyword evidence="4" id="KW-0762">Sugar transport</keyword>
<name>A0AAN4US53_9RHOB</name>
<dbReference type="GO" id="GO:0016887">
    <property type="term" value="F:ATP hydrolysis activity"/>
    <property type="evidence" value="ECO:0007669"/>
    <property type="project" value="InterPro"/>
</dbReference>
<dbReference type="SMART" id="SM00382">
    <property type="entry name" value="AAA"/>
    <property type="match status" value="2"/>
</dbReference>
<dbReference type="EMBL" id="FNOB01000010">
    <property type="protein sequence ID" value="SDX13502.1"/>
    <property type="molecule type" value="Genomic_DNA"/>
</dbReference>
<evidence type="ECO:0000313" key="11">
    <source>
        <dbReference type="EMBL" id="GHE02982.1"/>
    </source>
</evidence>
<keyword evidence="2" id="KW-0813">Transport</keyword>
<dbReference type="SUPFAM" id="SSF52540">
    <property type="entry name" value="P-loop containing nucleoside triphosphate hydrolases"/>
    <property type="match status" value="2"/>
</dbReference>
<protein>
    <submittedName>
        <fullName evidence="12">Ribose ABC transporter ATP-binding protein</fullName>
    </submittedName>
    <submittedName>
        <fullName evidence="11">Ribose import ATP-binding protein RbsA</fullName>
    </submittedName>
</protein>
<dbReference type="CDD" id="cd03216">
    <property type="entry name" value="ABC_Carb_Monos_I"/>
    <property type="match status" value="1"/>
</dbReference>
<gene>
    <name evidence="11" type="primary">rbsA</name>
    <name evidence="11" type="ORF">GCM10008024_24540</name>
    <name evidence="12" type="ORF">SAMN05444006_110110</name>
</gene>
<evidence type="ECO:0000313" key="13">
    <source>
        <dbReference type="Proteomes" id="UP000199541"/>
    </source>
</evidence>
<keyword evidence="8" id="KW-1278">Translocase</keyword>
<organism evidence="11 14">
    <name type="scientific">Allgaiera indica</name>
    <dbReference type="NCBI Taxonomy" id="765699"/>
    <lineage>
        <taxon>Bacteria</taxon>
        <taxon>Pseudomonadati</taxon>
        <taxon>Pseudomonadota</taxon>
        <taxon>Alphaproteobacteria</taxon>
        <taxon>Rhodobacterales</taxon>
        <taxon>Paracoccaceae</taxon>
        <taxon>Allgaiera</taxon>
    </lineage>
</organism>
<dbReference type="InterPro" id="IPR027417">
    <property type="entry name" value="P-loop_NTPase"/>
</dbReference>
<feature type="domain" description="ABC transporter" evidence="10">
    <location>
        <begin position="6"/>
        <end position="244"/>
    </location>
</feature>
<reference evidence="11" key="3">
    <citation type="submission" date="2023-06" db="EMBL/GenBank/DDBJ databases">
        <authorList>
            <person name="Sun Q."/>
            <person name="Zhou Y."/>
        </authorList>
    </citation>
    <scope>NUCLEOTIDE SEQUENCE</scope>
    <source>
        <strain evidence="11">CGMCC 1.10859</strain>
    </source>
</reference>
<dbReference type="InterPro" id="IPR050107">
    <property type="entry name" value="ABC_carbohydrate_import_ATPase"/>
</dbReference>
<dbReference type="CDD" id="cd03215">
    <property type="entry name" value="ABC_Carb_Monos_II"/>
    <property type="match status" value="1"/>
</dbReference>
<dbReference type="AlphaFoldDB" id="A0AAN4US53"/>
<evidence type="ECO:0000313" key="12">
    <source>
        <dbReference type="EMBL" id="SDX13502.1"/>
    </source>
</evidence>
<comment type="caution">
    <text evidence="11">The sequence shown here is derived from an EMBL/GenBank/DDBJ whole genome shotgun (WGS) entry which is preliminary data.</text>
</comment>
<reference evidence="11" key="1">
    <citation type="journal article" date="2014" name="Int. J. Syst. Evol. Microbiol.">
        <title>Complete genome sequence of Corynebacterium casei LMG S-19264T (=DSM 44701T), isolated from a smear-ripened cheese.</title>
        <authorList>
            <consortium name="US DOE Joint Genome Institute (JGI-PGF)"/>
            <person name="Walter F."/>
            <person name="Albersmeier A."/>
            <person name="Kalinowski J."/>
            <person name="Ruckert C."/>
        </authorList>
    </citation>
    <scope>NUCLEOTIDE SEQUENCE</scope>
    <source>
        <strain evidence="11">CGMCC 1.10859</strain>
    </source>
</reference>
<reference evidence="12 13" key="2">
    <citation type="submission" date="2016-10" db="EMBL/GenBank/DDBJ databases">
        <authorList>
            <person name="Varghese N."/>
            <person name="Submissions S."/>
        </authorList>
    </citation>
    <scope>NUCLEOTIDE SEQUENCE [LARGE SCALE GENOMIC DNA]</scope>
    <source>
        <strain evidence="12 13">DSM 24802</strain>
    </source>
</reference>
<dbReference type="GO" id="GO:0005886">
    <property type="term" value="C:plasma membrane"/>
    <property type="evidence" value="ECO:0007669"/>
    <property type="project" value="UniProtKB-SubCell"/>
</dbReference>
<keyword evidence="9" id="KW-0472">Membrane</keyword>
<dbReference type="PROSITE" id="PS00211">
    <property type="entry name" value="ABC_TRANSPORTER_1"/>
    <property type="match status" value="1"/>
</dbReference>
<dbReference type="RefSeq" id="WP_035846036.1">
    <property type="nucleotide sequence ID" value="NZ_BNAB01000011.1"/>
</dbReference>
<dbReference type="PROSITE" id="PS50893">
    <property type="entry name" value="ABC_TRANSPORTER_2"/>
    <property type="match status" value="2"/>
</dbReference>
<feature type="domain" description="ABC transporter" evidence="10">
    <location>
        <begin position="253"/>
        <end position="495"/>
    </location>
</feature>
<proteinExistence type="predicted"/>
<dbReference type="GO" id="GO:0005524">
    <property type="term" value="F:ATP binding"/>
    <property type="evidence" value="ECO:0007669"/>
    <property type="project" value="UniProtKB-KW"/>
</dbReference>
<dbReference type="InterPro" id="IPR003439">
    <property type="entry name" value="ABC_transporter-like_ATP-bd"/>
</dbReference>
<dbReference type="Proteomes" id="UP000634647">
    <property type="component" value="Unassembled WGS sequence"/>
</dbReference>
<keyword evidence="13" id="KW-1185">Reference proteome</keyword>
<evidence type="ECO:0000256" key="8">
    <source>
        <dbReference type="ARBA" id="ARBA00022967"/>
    </source>
</evidence>
<evidence type="ECO:0000256" key="7">
    <source>
        <dbReference type="ARBA" id="ARBA00022840"/>
    </source>
</evidence>
<dbReference type="Gene3D" id="3.40.50.300">
    <property type="entry name" value="P-loop containing nucleotide triphosphate hydrolases"/>
    <property type="match status" value="2"/>
</dbReference>
<accession>A0AAN4US53</accession>
<sequence>MTKVLLELRNISKTFGDVRVLDRVGLRARAGRVLGLVGENGAGKSTLMKIVSGIHRPDPGGEILLDGAPVAIASPRRAMDLGIGIIHQELNLLPGLSVAENIFLGREPRRTSGRIDWRAMRDAAAELLRSLKQDHIDPRLLVGRLGVGAQQMVEIARTLSQRAEVIIMDEPTDALTDVETKILFDVIRHLKSDGKAIIYISHRLGEIFAECDDVAVLRDGRLVHEGLVADLTEGQLIHQMVGRAITDQYPYEAQPAGPVRLEVRNLVAPGVAGVSFTAHAGEVVGFAGLMGAGRTELARAIYGANRLRSGSVLVDGKACRLRRPRDGVRAGIAYVTEDRKSDGLIQPHAIRTNMALSALPALSPGGMVRRAGERAVVADYMRRFAVKAPDMEAEVRTLSGGNQQKVSLAKSLLTQPKVVILDEPTRGVDVGARREIYTLINEMKARGMCILLISSDMPELLGMSDRILVLSRGRVTGAFARDQASQHAIMERAVA</sequence>
<comment type="subcellular location">
    <subcellularLocation>
        <location evidence="1">Cell membrane</location>
        <topology evidence="1">Peripheral membrane protein</topology>
    </subcellularLocation>
</comment>
<evidence type="ECO:0000256" key="1">
    <source>
        <dbReference type="ARBA" id="ARBA00004202"/>
    </source>
</evidence>
<evidence type="ECO:0000256" key="3">
    <source>
        <dbReference type="ARBA" id="ARBA00022475"/>
    </source>
</evidence>
<dbReference type="InterPro" id="IPR003593">
    <property type="entry name" value="AAA+_ATPase"/>
</dbReference>
<dbReference type="Pfam" id="PF00005">
    <property type="entry name" value="ABC_tran"/>
    <property type="match status" value="2"/>
</dbReference>
<dbReference type="InterPro" id="IPR017871">
    <property type="entry name" value="ABC_transporter-like_CS"/>
</dbReference>
<dbReference type="PANTHER" id="PTHR43790">
    <property type="entry name" value="CARBOHYDRATE TRANSPORT ATP-BINDING PROTEIN MG119-RELATED"/>
    <property type="match status" value="1"/>
</dbReference>
<dbReference type="FunFam" id="3.40.50.300:FF:000127">
    <property type="entry name" value="Ribose import ATP-binding protein RbsA"/>
    <property type="match status" value="1"/>
</dbReference>
<evidence type="ECO:0000313" key="14">
    <source>
        <dbReference type="Proteomes" id="UP000634647"/>
    </source>
</evidence>
<evidence type="ECO:0000256" key="2">
    <source>
        <dbReference type="ARBA" id="ARBA00022448"/>
    </source>
</evidence>
<evidence type="ECO:0000256" key="4">
    <source>
        <dbReference type="ARBA" id="ARBA00022597"/>
    </source>
</evidence>
<dbReference type="PANTHER" id="PTHR43790:SF3">
    <property type="entry name" value="D-ALLOSE IMPORT ATP-BINDING PROTEIN ALSA-RELATED"/>
    <property type="match status" value="1"/>
</dbReference>
<dbReference type="EMBL" id="BNAB01000011">
    <property type="protein sequence ID" value="GHE02982.1"/>
    <property type="molecule type" value="Genomic_DNA"/>
</dbReference>
<keyword evidence="3" id="KW-1003">Cell membrane</keyword>
<evidence type="ECO:0000256" key="6">
    <source>
        <dbReference type="ARBA" id="ARBA00022741"/>
    </source>
</evidence>
<evidence type="ECO:0000256" key="5">
    <source>
        <dbReference type="ARBA" id="ARBA00022737"/>
    </source>
</evidence>
<keyword evidence="7 11" id="KW-0067">ATP-binding</keyword>
<evidence type="ECO:0000256" key="9">
    <source>
        <dbReference type="ARBA" id="ARBA00023136"/>
    </source>
</evidence>